<keyword evidence="1" id="KW-0732">Signal</keyword>
<evidence type="ECO:0000313" key="3">
    <source>
        <dbReference type="Proteomes" id="UP000675781"/>
    </source>
</evidence>
<sequence>MRINTGVAATVFVATITGLGAAACASSERAATAATVAHAATKPLVPSMTEIYPSVPQTLPASEQGCGPKPLMEDVRVLSVSEADGTYRINGYVETLDCGPGVPDDTQFTDTGSVQSFVTSASTTYTLLGADPTKDYAVSAATFMTVADGPYDRTSALGFWGHICLLDFDRAGHVTSVQGVYTP</sequence>
<dbReference type="AlphaFoldDB" id="A0A941IRP0"/>
<evidence type="ECO:0000313" key="2">
    <source>
        <dbReference type="EMBL" id="MBR7835512.1"/>
    </source>
</evidence>
<feature type="chain" id="PRO_5039681510" description="Lipoprotein" evidence="1">
    <location>
        <begin position="23"/>
        <end position="183"/>
    </location>
</feature>
<proteinExistence type="predicted"/>
<gene>
    <name evidence="2" type="ORF">KDL01_19710</name>
</gene>
<evidence type="ECO:0000256" key="1">
    <source>
        <dbReference type="SAM" id="SignalP"/>
    </source>
</evidence>
<feature type="signal peptide" evidence="1">
    <location>
        <begin position="1"/>
        <end position="22"/>
    </location>
</feature>
<dbReference type="EMBL" id="JAGSOG010000098">
    <property type="protein sequence ID" value="MBR7835512.1"/>
    <property type="molecule type" value="Genomic_DNA"/>
</dbReference>
<comment type="caution">
    <text evidence="2">The sequence shown here is derived from an EMBL/GenBank/DDBJ whole genome shotgun (WGS) entry which is preliminary data.</text>
</comment>
<dbReference type="Proteomes" id="UP000675781">
    <property type="component" value="Unassembled WGS sequence"/>
</dbReference>
<protein>
    <recommendedName>
        <fullName evidence="4">Lipoprotein</fullName>
    </recommendedName>
</protein>
<evidence type="ECO:0008006" key="4">
    <source>
        <dbReference type="Google" id="ProtNLM"/>
    </source>
</evidence>
<reference evidence="2" key="1">
    <citation type="submission" date="2021-04" db="EMBL/GenBank/DDBJ databases">
        <title>Genome based classification of Actinospica acidithermotolerans sp. nov., an actinobacterium isolated from an Indonesian hot spring.</title>
        <authorList>
            <person name="Kusuma A.B."/>
            <person name="Putra K.E."/>
            <person name="Nafisah S."/>
            <person name="Loh J."/>
            <person name="Nouioui I."/>
            <person name="Goodfellow M."/>
        </authorList>
    </citation>
    <scope>NUCLEOTIDE SEQUENCE</scope>
    <source>
        <strain evidence="2">CSCA 57</strain>
    </source>
</reference>
<dbReference type="RefSeq" id="WP_212530006.1">
    <property type="nucleotide sequence ID" value="NZ_JAGSOG010000098.1"/>
</dbReference>
<organism evidence="2 3">
    <name type="scientific">Actinospica durhamensis</name>
    <dbReference type="NCBI Taxonomy" id="1508375"/>
    <lineage>
        <taxon>Bacteria</taxon>
        <taxon>Bacillati</taxon>
        <taxon>Actinomycetota</taxon>
        <taxon>Actinomycetes</taxon>
        <taxon>Catenulisporales</taxon>
        <taxon>Actinospicaceae</taxon>
        <taxon>Actinospica</taxon>
    </lineage>
</organism>
<name>A0A941IRP0_9ACTN</name>
<keyword evidence="3" id="KW-1185">Reference proteome</keyword>
<dbReference type="PROSITE" id="PS51257">
    <property type="entry name" value="PROKAR_LIPOPROTEIN"/>
    <property type="match status" value="1"/>
</dbReference>
<accession>A0A941IRP0</accession>